<dbReference type="RefSeq" id="WP_127004622.1">
    <property type="nucleotide sequence ID" value="NZ_CP034346.1"/>
</dbReference>
<dbReference type="Proteomes" id="UP000270678">
    <property type="component" value="Chromosome"/>
</dbReference>
<dbReference type="AlphaFoldDB" id="A0A3S9V6U9"/>
<keyword evidence="1" id="KW-0732">Signal</keyword>
<dbReference type="KEGG" id="plut:EI981_12240"/>
<sequence length="287" mass="31936">MKLNKTKMGRTFMIAALSAVMLATGWQSPAKVEAAANAVPSYEVKFLLSNDIVLKQDFTLKNEVKDAFQINEPAARMLVEYFDTTDLSLNDSGWNVRFRKKEDKKKYELTYKKRYPVVNGDINAALTQANLDGFSAADTNYEAEVDWGYSKQTLSFSNDKEESTSKGLNLPNESEALNLLVSKIPGKLDKTNAPGWGTARLLQAYAHGPILASRYSGTFEGLETDIEVWPIIGANGSGTEYVVEISFKTDDYQTAASKRTNLMNLLNNKGWLVPADSLKTNLVLERY</sequence>
<dbReference type="SUPFAM" id="SSF55154">
    <property type="entry name" value="CYTH-like phosphatases"/>
    <property type="match status" value="1"/>
</dbReference>
<keyword evidence="3" id="KW-1185">Reference proteome</keyword>
<organism evidence="2 3">
    <name type="scientific">Paenibacillus lutimineralis</name>
    <dbReference type="NCBI Taxonomy" id="2707005"/>
    <lineage>
        <taxon>Bacteria</taxon>
        <taxon>Bacillati</taxon>
        <taxon>Bacillota</taxon>
        <taxon>Bacilli</taxon>
        <taxon>Bacillales</taxon>
        <taxon>Paenibacillaceae</taxon>
        <taxon>Paenibacillus</taxon>
    </lineage>
</organism>
<dbReference type="InterPro" id="IPR033469">
    <property type="entry name" value="CYTH-like_dom_sf"/>
</dbReference>
<dbReference type="Gene3D" id="2.40.320.10">
    <property type="entry name" value="Hypothetical Protein Pfu-838710-001"/>
    <property type="match status" value="1"/>
</dbReference>
<evidence type="ECO:0000256" key="1">
    <source>
        <dbReference type="SAM" id="SignalP"/>
    </source>
</evidence>
<gene>
    <name evidence="2" type="ORF">EI981_12240</name>
</gene>
<reference evidence="3" key="1">
    <citation type="submission" date="2018-12" db="EMBL/GenBank/DDBJ databases">
        <title>Complete genome sequence of Paenibacillus sp. MBLB1234.</title>
        <authorList>
            <person name="Nam Y.-D."/>
            <person name="Kang J."/>
            <person name="Chung W.-H."/>
            <person name="Park Y.S."/>
        </authorList>
    </citation>
    <scope>NUCLEOTIDE SEQUENCE [LARGE SCALE GENOMIC DNA]</scope>
    <source>
        <strain evidence="3">MBLB1234</strain>
    </source>
</reference>
<evidence type="ECO:0000313" key="3">
    <source>
        <dbReference type="Proteomes" id="UP000270678"/>
    </source>
</evidence>
<dbReference type="EMBL" id="CP034346">
    <property type="protein sequence ID" value="AZS18265.1"/>
    <property type="molecule type" value="Genomic_DNA"/>
</dbReference>
<proteinExistence type="predicted"/>
<protein>
    <recommendedName>
        <fullName evidence="4">CYTH domain-containing protein</fullName>
    </recommendedName>
</protein>
<accession>A0A3S9V6U9</accession>
<feature type="signal peptide" evidence="1">
    <location>
        <begin position="1"/>
        <end position="23"/>
    </location>
</feature>
<evidence type="ECO:0000313" key="2">
    <source>
        <dbReference type="EMBL" id="AZS18265.1"/>
    </source>
</evidence>
<name>A0A3S9V6U9_9BACL</name>
<evidence type="ECO:0008006" key="4">
    <source>
        <dbReference type="Google" id="ProtNLM"/>
    </source>
</evidence>
<dbReference type="OrthoDB" id="2087812at2"/>
<feature type="chain" id="PRO_5038500948" description="CYTH domain-containing protein" evidence="1">
    <location>
        <begin position="24"/>
        <end position="287"/>
    </location>
</feature>